<dbReference type="Gene3D" id="3.30.1230.10">
    <property type="entry name" value="YlxR-like"/>
    <property type="match status" value="1"/>
</dbReference>
<organism evidence="3 4">
    <name type="scientific">Tsuneonella aeria</name>
    <dbReference type="NCBI Taxonomy" id="1837929"/>
    <lineage>
        <taxon>Bacteria</taxon>
        <taxon>Pseudomonadati</taxon>
        <taxon>Pseudomonadota</taxon>
        <taxon>Alphaproteobacteria</taxon>
        <taxon>Sphingomonadales</taxon>
        <taxon>Erythrobacteraceae</taxon>
        <taxon>Tsuneonella</taxon>
    </lineage>
</organism>
<dbReference type="InterPro" id="IPR029064">
    <property type="entry name" value="Ribosomal_eL30-like_sf"/>
</dbReference>
<proteinExistence type="predicted"/>
<dbReference type="RefSeq" id="WP_160611751.1">
    <property type="nucleotide sequence ID" value="NZ_WTZA01000002.1"/>
</dbReference>
<evidence type="ECO:0000313" key="4">
    <source>
        <dbReference type="Proteomes" id="UP000439522"/>
    </source>
</evidence>
<dbReference type="EMBL" id="WTZA01000002">
    <property type="protein sequence ID" value="MXO75881.1"/>
    <property type="molecule type" value="Genomic_DNA"/>
</dbReference>
<keyword evidence="4" id="KW-1185">Reference proteome</keyword>
<name>A0A6I4TEY6_9SPHN</name>
<accession>A0A6I4TEY6</accession>
<evidence type="ECO:0000313" key="3">
    <source>
        <dbReference type="EMBL" id="MXO75881.1"/>
    </source>
</evidence>
<dbReference type="InterPro" id="IPR037465">
    <property type="entry name" value="YlxR"/>
</dbReference>
<evidence type="ECO:0000259" key="2">
    <source>
        <dbReference type="Pfam" id="PF04296"/>
    </source>
</evidence>
<dbReference type="SUPFAM" id="SSF55315">
    <property type="entry name" value="L30e-like"/>
    <property type="match status" value="1"/>
</dbReference>
<dbReference type="Proteomes" id="UP000439522">
    <property type="component" value="Unassembled WGS sequence"/>
</dbReference>
<sequence length="260" mass="27122">MRTPNNERLKPDIAEAHGQGTRDGAAFPGDAPRPPRAGRKAEPERRCILSGEHGARDALVRLAIGPDGSVLPDVHAKAPGRGAWLAVDRAALEAAMAKGRLKGALARALKGAALSVPDDLPQRIEEALTRALLDRLGLELRAGHLILGSDRIAEQARGGAVELLLHAADASPDGSRKLDQAWRVGSEAEGTGKAGVALPLDRAALSVAMGRDNVVHMALADPAAAARVSNILARLMHYLGAEKAAPDSGEPDRRPSATTD</sequence>
<dbReference type="AlphaFoldDB" id="A0A6I4TEY6"/>
<dbReference type="PANTHER" id="PTHR34215:SF1">
    <property type="entry name" value="YLXR DOMAIN-CONTAINING PROTEIN"/>
    <property type="match status" value="1"/>
</dbReference>
<dbReference type="InterPro" id="IPR007393">
    <property type="entry name" value="YlxR_dom"/>
</dbReference>
<feature type="domain" description="YlxR" evidence="2">
    <location>
        <begin position="45"/>
        <end position="124"/>
    </location>
</feature>
<dbReference type="PANTHER" id="PTHR34215">
    <property type="entry name" value="BLL0784 PROTEIN"/>
    <property type="match status" value="1"/>
</dbReference>
<evidence type="ECO:0000256" key="1">
    <source>
        <dbReference type="SAM" id="MobiDB-lite"/>
    </source>
</evidence>
<dbReference type="SUPFAM" id="SSF64376">
    <property type="entry name" value="YlxR-like"/>
    <property type="match status" value="1"/>
</dbReference>
<gene>
    <name evidence="3" type="ORF">GRI40_11710</name>
</gene>
<feature type="region of interest" description="Disordered" evidence="1">
    <location>
        <begin position="1"/>
        <end position="44"/>
    </location>
</feature>
<comment type="caution">
    <text evidence="3">The sequence shown here is derived from an EMBL/GenBank/DDBJ whole genome shotgun (WGS) entry which is preliminary data.</text>
</comment>
<dbReference type="Pfam" id="PF04296">
    <property type="entry name" value="YlxR"/>
    <property type="match status" value="1"/>
</dbReference>
<feature type="compositionally biased region" description="Basic and acidic residues" evidence="1">
    <location>
        <begin position="1"/>
        <end position="15"/>
    </location>
</feature>
<dbReference type="InterPro" id="IPR035931">
    <property type="entry name" value="YlxR-like_sf"/>
</dbReference>
<protein>
    <submittedName>
        <fullName evidence="3">DUF448 domain-containing protein</fullName>
    </submittedName>
</protein>
<reference evidence="3 4" key="1">
    <citation type="submission" date="2019-12" db="EMBL/GenBank/DDBJ databases">
        <title>Genomic-based taxomic classification of the family Erythrobacteraceae.</title>
        <authorList>
            <person name="Xu L."/>
        </authorList>
    </citation>
    <scope>NUCLEOTIDE SEQUENCE [LARGE SCALE GENOMIC DNA]</scope>
    <source>
        <strain evidence="3 4">100921-2</strain>
    </source>
</reference>
<dbReference type="OrthoDB" id="9799836at2"/>
<dbReference type="Gene3D" id="3.30.1330.30">
    <property type="match status" value="1"/>
</dbReference>